<organism evidence="4 5">
    <name type="scientific">Actinomadura syzygii</name>
    <dbReference type="NCBI Taxonomy" id="1427538"/>
    <lineage>
        <taxon>Bacteria</taxon>
        <taxon>Bacillati</taxon>
        <taxon>Actinomycetota</taxon>
        <taxon>Actinomycetes</taxon>
        <taxon>Streptosporangiales</taxon>
        <taxon>Thermomonosporaceae</taxon>
        <taxon>Actinomadura</taxon>
    </lineage>
</organism>
<accession>A0A5D0TS03</accession>
<name>A0A5D0TS03_9ACTN</name>
<keyword evidence="5" id="KW-1185">Reference proteome</keyword>
<keyword evidence="3" id="KW-1133">Transmembrane helix</keyword>
<protein>
    <submittedName>
        <fullName evidence="4">Pentapeptide repeat-containing protein</fullName>
    </submittedName>
</protein>
<dbReference type="EMBL" id="VSFF01000016">
    <property type="protein sequence ID" value="TYC08627.1"/>
    <property type="molecule type" value="Genomic_DNA"/>
</dbReference>
<sequence length="387" mass="41181">MTRLQRWGQYTAARPGVRGVGVVLAGLGLVGLAVVYGMALWKMPAWMGLEGKGGDAKDRHNARLLVVSAGGAVVVAVSLLYTARNYRLSHRGQVTDRFTKALERLSSSDVDARLGGIYTLAQVATDSRPHHNDVVEVLEAFVRRCAPAVRPDNDGGPSLGRPRRLPDEPDADVQAALTALGSRPHRPERRTLNLSRLYLHAARLESADLRAANLVGADLVRADLVGAHLVRADLMGATLARADLVGADLVGADLQGASLEGADLREADLRDAILVGASLARADLVGADLRGANLWGAYLPLARMEGADLRGANLRDATLSNANLREAHLVATTLKDATLRDADLEGADLRNANLEGTNLEGTNLEGITGMPAAQIRAVTRVNEHTRF</sequence>
<evidence type="ECO:0000256" key="2">
    <source>
        <dbReference type="SAM" id="MobiDB-lite"/>
    </source>
</evidence>
<dbReference type="Pfam" id="PF00805">
    <property type="entry name" value="Pentapeptide"/>
    <property type="match status" value="4"/>
</dbReference>
<dbReference type="InterPro" id="IPR001646">
    <property type="entry name" value="5peptide_repeat"/>
</dbReference>
<keyword evidence="3" id="KW-0472">Membrane</keyword>
<gene>
    <name evidence="4" type="ORF">FXF65_37685</name>
</gene>
<feature type="transmembrane region" description="Helical" evidence="3">
    <location>
        <begin position="61"/>
        <end position="81"/>
    </location>
</feature>
<dbReference type="PANTHER" id="PTHR47485:SF1">
    <property type="entry name" value="THYLAKOID LUMENAL 17.4 KDA PROTEIN, CHLOROPLASTIC"/>
    <property type="match status" value="1"/>
</dbReference>
<dbReference type="RefSeq" id="WP_148354954.1">
    <property type="nucleotide sequence ID" value="NZ_JBHSBF010000002.1"/>
</dbReference>
<dbReference type="AlphaFoldDB" id="A0A5D0TS03"/>
<feature type="transmembrane region" description="Helical" evidence="3">
    <location>
        <begin position="20"/>
        <end position="41"/>
    </location>
</feature>
<evidence type="ECO:0000256" key="3">
    <source>
        <dbReference type="SAM" id="Phobius"/>
    </source>
</evidence>
<comment type="caution">
    <text evidence="4">The sequence shown here is derived from an EMBL/GenBank/DDBJ whole genome shotgun (WGS) entry which is preliminary data.</text>
</comment>
<proteinExistence type="predicted"/>
<dbReference type="Gene3D" id="2.160.20.80">
    <property type="entry name" value="E3 ubiquitin-protein ligase SopA"/>
    <property type="match status" value="1"/>
</dbReference>
<reference evidence="4 5" key="1">
    <citation type="submission" date="2019-08" db="EMBL/GenBank/DDBJ databases">
        <title>Actinomadura sp. nov. CYP1-5 isolated from mountain soil.</title>
        <authorList>
            <person name="Songsumanus A."/>
            <person name="Kuncharoen N."/>
            <person name="Kudo T."/>
            <person name="Yuki M."/>
            <person name="Igarashi Y."/>
            <person name="Tanasupawat S."/>
        </authorList>
    </citation>
    <scope>NUCLEOTIDE SEQUENCE [LARGE SCALE GENOMIC DNA]</scope>
    <source>
        <strain evidence="4 5">GKU157</strain>
    </source>
</reference>
<keyword evidence="3" id="KW-0812">Transmembrane</keyword>
<evidence type="ECO:0000313" key="4">
    <source>
        <dbReference type="EMBL" id="TYC08627.1"/>
    </source>
</evidence>
<dbReference type="SUPFAM" id="SSF141571">
    <property type="entry name" value="Pentapeptide repeat-like"/>
    <property type="match status" value="1"/>
</dbReference>
<dbReference type="PANTHER" id="PTHR47485">
    <property type="entry name" value="THYLAKOID LUMENAL 17.4 KDA PROTEIN, CHLOROPLASTIC"/>
    <property type="match status" value="1"/>
</dbReference>
<dbReference type="OrthoDB" id="4563217at2"/>
<evidence type="ECO:0000313" key="5">
    <source>
        <dbReference type="Proteomes" id="UP000322634"/>
    </source>
</evidence>
<dbReference type="Proteomes" id="UP000322634">
    <property type="component" value="Unassembled WGS sequence"/>
</dbReference>
<evidence type="ECO:0000256" key="1">
    <source>
        <dbReference type="ARBA" id="ARBA00022737"/>
    </source>
</evidence>
<feature type="region of interest" description="Disordered" evidence="2">
    <location>
        <begin position="149"/>
        <end position="168"/>
    </location>
</feature>
<keyword evidence="1" id="KW-0677">Repeat</keyword>